<dbReference type="OrthoDB" id="1600564at2759"/>
<accession>A0A835LU17</accession>
<dbReference type="PANTHER" id="PTHR45642:SF95">
    <property type="entry name" value="GDSL-LIKE LIPASE_ACYLHYDROLASE FAMILY PROTEIN, EXPRESSED"/>
    <property type="match status" value="1"/>
</dbReference>
<dbReference type="InterPro" id="IPR036514">
    <property type="entry name" value="SGNH_hydro_sf"/>
</dbReference>
<name>A0A835LU17_9MAGN</name>
<dbReference type="AlphaFoldDB" id="A0A835LU17"/>
<reference evidence="1 2" key="1">
    <citation type="submission" date="2020-10" db="EMBL/GenBank/DDBJ databases">
        <title>The Coptis chinensis genome and diversification of protoberbering-type alkaloids.</title>
        <authorList>
            <person name="Wang B."/>
            <person name="Shu S."/>
            <person name="Song C."/>
            <person name="Liu Y."/>
        </authorList>
    </citation>
    <scope>NUCLEOTIDE SEQUENCE [LARGE SCALE GENOMIC DNA]</scope>
    <source>
        <strain evidence="1">HL-2020</strain>
        <tissue evidence="1">Leaf</tissue>
    </source>
</reference>
<evidence type="ECO:0000313" key="1">
    <source>
        <dbReference type="EMBL" id="KAF9603324.1"/>
    </source>
</evidence>
<comment type="caution">
    <text evidence="1">The sequence shown here is derived from an EMBL/GenBank/DDBJ whole genome shotgun (WGS) entry which is preliminary data.</text>
</comment>
<dbReference type="EMBL" id="JADFTS010000006">
    <property type="protein sequence ID" value="KAF9603324.1"/>
    <property type="molecule type" value="Genomic_DNA"/>
</dbReference>
<dbReference type="PANTHER" id="PTHR45642">
    <property type="entry name" value="GDSL ESTERASE/LIPASE EXL3"/>
    <property type="match status" value="1"/>
</dbReference>
<dbReference type="InterPro" id="IPR050592">
    <property type="entry name" value="GDSL_lipolytic_enzyme"/>
</dbReference>
<organism evidence="1 2">
    <name type="scientific">Coptis chinensis</name>
    <dbReference type="NCBI Taxonomy" id="261450"/>
    <lineage>
        <taxon>Eukaryota</taxon>
        <taxon>Viridiplantae</taxon>
        <taxon>Streptophyta</taxon>
        <taxon>Embryophyta</taxon>
        <taxon>Tracheophyta</taxon>
        <taxon>Spermatophyta</taxon>
        <taxon>Magnoliopsida</taxon>
        <taxon>Ranunculales</taxon>
        <taxon>Ranunculaceae</taxon>
        <taxon>Coptidoideae</taxon>
        <taxon>Coptis</taxon>
    </lineage>
</organism>
<gene>
    <name evidence="1" type="ORF">IFM89_034673</name>
</gene>
<evidence type="ECO:0008006" key="3">
    <source>
        <dbReference type="Google" id="ProtNLM"/>
    </source>
</evidence>
<dbReference type="Proteomes" id="UP000631114">
    <property type="component" value="Unassembled WGS sequence"/>
</dbReference>
<sequence>MFLIQPFKSLKIPTHTIACCGTGTVELSYLCNGNNPFTCKDASKYVFWDSMHPTEKLYHIVADQLIKTTLAEFL</sequence>
<keyword evidence="2" id="KW-1185">Reference proteome</keyword>
<evidence type="ECO:0000313" key="2">
    <source>
        <dbReference type="Proteomes" id="UP000631114"/>
    </source>
</evidence>
<dbReference type="Gene3D" id="3.40.50.1110">
    <property type="entry name" value="SGNH hydrolase"/>
    <property type="match status" value="1"/>
</dbReference>
<protein>
    <recommendedName>
        <fullName evidence="3">GDSL esterase/lipase</fullName>
    </recommendedName>
</protein>
<proteinExistence type="predicted"/>